<dbReference type="PANTHER" id="PTHR33116:SF84">
    <property type="entry name" value="RNA-DIRECTED DNA POLYMERASE"/>
    <property type="match status" value="1"/>
</dbReference>
<dbReference type="PANTHER" id="PTHR33116">
    <property type="entry name" value="REVERSE TRANSCRIPTASE ZINC-BINDING DOMAIN-CONTAINING PROTEIN-RELATED-RELATED"/>
    <property type="match status" value="1"/>
</dbReference>
<sequence>MLWTIKKASDSTWGWSTTLKLRNDARLFLKYEVSDGKKIFLWHDHWHPDGVLYLKYGHRIIDDAASKTDARVDSVLIDKQWHWRPARSEELVSFQSKLFSINLREEDKALWSASSFGRFSCAATWNKLRTKGNEVNWWNLIWFSLNIPRHSFIGWLAILNKLPTKERMLKWGFNVDGNCVFCRNAIETRNHIFFDYSFSKKIWRNVMALCLISDPQFCWEHLVEWGSMHLKGKGLRANLCKLAWWATVYYLWSQRNALLHAGQVKTEDQILNLIKKDVKTRLSSKICFEDSILNRALCCNSGISSASLCSRSR</sequence>
<organism evidence="3">
    <name type="scientific">Fagus sylvatica</name>
    <name type="common">Beechnut</name>
    <dbReference type="NCBI Taxonomy" id="28930"/>
    <lineage>
        <taxon>Eukaryota</taxon>
        <taxon>Viridiplantae</taxon>
        <taxon>Streptophyta</taxon>
        <taxon>Embryophyta</taxon>
        <taxon>Tracheophyta</taxon>
        <taxon>Spermatophyta</taxon>
        <taxon>Magnoliopsida</taxon>
        <taxon>eudicotyledons</taxon>
        <taxon>Gunneridae</taxon>
        <taxon>Pentapetalae</taxon>
        <taxon>rosids</taxon>
        <taxon>fabids</taxon>
        <taxon>Fagales</taxon>
        <taxon>Fagaceae</taxon>
        <taxon>Fagus</taxon>
    </lineage>
</organism>
<dbReference type="EMBL" id="OIVN01004092">
    <property type="protein sequence ID" value="SPD15405.1"/>
    <property type="molecule type" value="Genomic_DNA"/>
</dbReference>
<reference evidence="3" key="1">
    <citation type="submission" date="2018-02" db="EMBL/GenBank/DDBJ databases">
        <authorList>
            <person name="Cohen D.B."/>
            <person name="Kent A.D."/>
        </authorList>
    </citation>
    <scope>NUCLEOTIDE SEQUENCE</scope>
</reference>
<dbReference type="Pfam" id="PF13966">
    <property type="entry name" value="zf-RVT"/>
    <property type="match status" value="1"/>
</dbReference>
<dbReference type="InterPro" id="IPR026960">
    <property type="entry name" value="RVT-Znf"/>
</dbReference>
<evidence type="ECO:0000259" key="1">
    <source>
        <dbReference type="Pfam" id="PF13966"/>
    </source>
</evidence>
<feature type="domain" description="Reverse transcriptase zinc-binding" evidence="1">
    <location>
        <begin position="119"/>
        <end position="203"/>
    </location>
</feature>
<dbReference type="EMBL" id="OIVN01003707">
    <property type="protein sequence ID" value="SPD13060.1"/>
    <property type="molecule type" value="Genomic_DNA"/>
</dbReference>
<accession>A0A2N9HTT4</accession>
<dbReference type="AlphaFoldDB" id="A0A2N9HTT4"/>
<evidence type="ECO:0000313" key="3">
    <source>
        <dbReference type="EMBL" id="SPD15405.1"/>
    </source>
</evidence>
<gene>
    <name evidence="2" type="ORF">FSB_LOCUS40942</name>
    <name evidence="3" type="ORF">FSB_LOCUS43287</name>
</gene>
<proteinExistence type="predicted"/>
<protein>
    <recommendedName>
        <fullName evidence="1">Reverse transcriptase zinc-binding domain-containing protein</fullName>
    </recommendedName>
</protein>
<name>A0A2N9HTT4_FAGSY</name>
<evidence type="ECO:0000313" key="2">
    <source>
        <dbReference type="EMBL" id="SPD13060.1"/>
    </source>
</evidence>